<proteinExistence type="predicted"/>
<dbReference type="Proteomes" id="UP000574390">
    <property type="component" value="Unassembled WGS sequence"/>
</dbReference>
<name>A0A7J6QKU7_PEROL</name>
<gene>
    <name evidence="2" type="primary">PRPF38A_2</name>
    <name evidence="2" type="ORF">FOZ62_019117</name>
</gene>
<feature type="compositionally biased region" description="Basic residues" evidence="1">
    <location>
        <begin position="69"/>
        <end position="86"/>
    </location>
</feature>
<feature type="non-terminal residue" evidence="2">
    <location>
        <position position="113"/>
    </location>
</feature>
<accession>A0A7J6QKU7</accession>
<evidence type="ECO:0000313" key="2">
    <source>
        <dbReference type="EMBL" id="KAF4708771.1"/>
    </source>
</evidence>
<feature type="compositionally biased region" description="Basic and acidic residues" evidence="1">
    <location>
        <begin position="51"/>
        <end position="68"/>
    </location>
</feature>
<organism evidence="2 3">
    <name type="scientific">Perkinsus olseni</name>
    <name type="common">Perkinsus atlanticus</name>
    <dbReference type="NCBI Taxonomy" id="32597"/>
    <lineage>
        <taxon>Eukaryota</taxon>
        <taxon>Sar</taxon>
        <taxon>Alveolata</taxon>
        <taxon>Perkinsozoa</taxon>
        <taxon>Perkinsea</taxon>
        <taxon>Perkinsida</taxon>
        <taxon>Perkinsidae</taxon>
        <taxon>Perkinsus</taxon>
    </lineage>
</organism>
<sequence>ILEEREALKPFDWPPEVVEGLKEEPAEEPIEVDGDDKTHAEGQAEDGGAEGSRKDDVRSRSKSTDGERKHRHHRHHHHRHGDKKKKGADAEEQQEIDEANALRAKLGLKPLRT</sequence>
<protein>
    <submittedName>
        <fullName evidence="2">Pre-mRNA-splicing factor 38A</fullName>
    </submittedName>
</protein>
<feature type="non-terminal residue" evidence="2">
    <location>
        <position position="1"/>
    </location>
</feature>
<evidence type="ECO:0000256" key="1">
    <source>
        <dbReference type="SAM" id="MobiDB-lite"/>
    </source>
</evidence>
<reference evidence="2 3" key="1">
    <citation type="submission" date="2020-04" db="EMBL/GenBank/DDBJ databases">
        <title>Perkinsus olseni comparative genomics.</title>
        <authorList>
            <person name="Bogema D.R."/>
        </authorList>
    </citation>
    <scope>NUCLEOTIDE SEQUENCE [LARGE SCALE GENOMIC DNA]</scope>
    <source>
        <strain evidence="2">ATCC PRA-205</strain>
    </source>
</reference>
<comment type="caution">
    <text evidence="2">The sequence shown here is derived from an EMBL/GenBank/DDBJ whole genome shotgun (WGS) entry which is preliminary data.</text>
</comment>
<dbReference type="AlphaFoldDB" id="A0A7J6QKU7"/>
<evidence type="ECO:0000313" key="3">
    <source>
        <dbReference type="Proteomes" id="UP000574390"/>
    </source>
</evidence>
<feature type="compositionally biased region" description="Acidic residues" evidence="1">
    <location>
        <begin position="25"/>
        <end position="34"/>
    </location>
</feature>
<dbReference type="EMBL" id="JABANM010028981">
    <property type="protein sequence ID" value="KAF4708771.1"/>
    <property type="molecule type" value="Genomic_DNA"/>
</dbReference>
<feature type="region of interest" description="Disordered" evidence="1">
    <location>
        <begin position="1"/>
        <end position="113"/>
    </location>
</feature>